<gene>
    <name evidence="1" type="ORF">S01H4_24136</name>
</gene>
<proteinExistence type="predicted"/>
<dbReference type="EMBL" id="BART01011300">
    <property type="protein sequence ID" value="GAG83289.1"/>
    <property type="molecule type" value="Genomic_DNA"/>
</dbReference>
<protein>
    <submittedName>
        <fullName evidence="1">Uncharacterized protein</fullName>
    </submittedName>
</protein>
<name>X1ALB3_9ZZZZ</name>
<feature type="non-terminal residue" evidence="1">
    <location>
        <position position="1"/>
    </location>
</feature>
<organism evidence="1">
    <name type="scientific">marine sediment metagenome</name>
    <dbReference type="NCBI Taxonomy" id="412755"/>
    <lineage>
        <taxon>unclassified sequences</taxon>
        <taxon>metagenomes</taxon>
        <taxon>ecological metagenomes</taxon>
    </lineage>
</organism>
<accession>X1ALB3</accession>
<reference evidence="1" key="1">
    <citation type="journal article" date="2014" name="Front. Microbiol.">
        <title>High frequency of phylogenetically diverse reductive dehalogenase-homologous genes in deep subseafloor sedimentary metagenomes.</title>
        <authorList>
            <person name="Kawai M."/>
            <person name="Futagami T."/>
            <person name="Toyoda A."/>
            <person name="Takaki Y."/>
            <person name="Nishi S."/>
            <person name="Hori S."/>
            <person name="Arai W."/>
            <person name="Tsubouchi T."/>
            <person name="Morono Y."/>
            <person name="Uchiyama I."/>
            <person name="Ito T."/>
            <person name="Fujiyama A."/>
            <person name="Inagaki F."/>
            <person name="Takami H."/>
        </authorList>
    </citation>
    <scope>NUCLEOTIDE SEQUENCE</scope>
    <source>
        <strain evidence="1">Expedition CK06-06</strain>
    </source>
</reference>
<comment type="caution">
    <text evidence="1">The sequence shown here is derived from an EMBL/GenBank/DDBJ whole genome shotgun (WGS) entry which is preliminary data.</text>
</comment>
<dbReference type="AlphaFoldDB" id="X1ALB3"/>
<sequence>GFSVQDFLKPMGEAELKAITLNDEELMEREEKAIQNQIKRFEKLQEQEIKLLELKAPK</sequence>
<evidence type="ECO:0000313" key="1">
    <source>
        <dbReference type="EMBL" id="GAG83289.1"/>
    </source>
</evidence>